<dbReference type="AlphaFoldDB" id="A0A509EL57"/>
<sequence length="433" mass="44590">MHGEAAIWATGALLVLCMGLWATALVPEIVTALLFFALAMLLRLGAADTVFSGFAASAFWLVLGGMIVGQAMTRTGLGTRLGRQLAGHLGGSYPRFIGGLVGFSLALAFVMPSNLGRIALMIPVTLSLCDAFGLGAGRPGRVGAVLAVGVATPILSAAILPANVPNLVMAGTAESLLGLHIAYLPYLWLHGPVLAVVKGALLAGLIVRIFPDRLERGAIAAEALPPPSPAERRLMVILALTLAFWVTDSLHGIAPAWIGLTAGVVCLLPRVGVVGAEAFGQISLRTGFYIAALLGLVALVTATGLGARLGQALLALAPLEPGANGLNYLVLTGIAVLLTLLVTANGAPALFTALAGEMARASGLDLMSVVMLQVAGYSTLLFPYQAPPIVLARELGGVSLRDATRLTLAFGIASLIVATPLNYLWWRALGRLP</sequence>
<evidence type="ECO:0000313" key="6">
    <source>
        <dbReference type="EMBL" id="VUD74219.1"/>
    </source>
</evidence>
<dbReference type="Proteomes" id="UP000410984">
    <property type="component" value="Unassembled WGS sequence"/>
</dbReference>
<feature type="transmembrane region" description="Helical" evidence="5">
    <location>
        <begin position="366"/>
        <end position="386"/>
    </location>
</feature>
<dbReference type="GO" id="GO:0005886">
    <property type="term" value="C:plasma membrane"/>
    <property type="evidence" value="ECO:0007669"/>
    <property type="project" value="TreeGrafter"/>
</dbReference>
<accession>A0A509EL57</accession>
<feature type="transmembrane region" description="Helical" evidence="5">
    <location>
        <begin position="192"/>
        <end position="210"/>
    </location>
</feature>
<protein>
    <recommendedName>
        <fullName evidence="8">Inner membrane protein YbhI</fullName>
    </recommendedName>
</protein>
<dbReference type="RefSeq" id="WP_142585489.1">
    <property type="nucleotide sequence ID" value="NZ_CABFPH010000110.1"/>
</dbReference>
<evidence type="ECO:0000256" key="2">
    <source>
        <dbReference type="ARBA" id="ARBA00022692"/>
    </source>
</evidence>
<feature type="transmembrane region" description="Helical" evidence="5">
    <location>
        <begin position="253"/>
        <end position="276"/>
    </location>
</feature>
<keyword evidence="2 5" id="KW-0812">Transmembrane</keyword>
<name>A0A509EL57_9HYPH</name>
<feature type="transmembrane region" description="Helical" evidence="5">
    <location>
        <begin position="406"/>
        <end position="426"/>
    </location>
</feature>
<dbReference type="EMBL" id="CABFPH010000110">
    <property type="protein sequence ID" value="VUD74219.1"/>
    <property type="molecule type" value="Genomic_DNA"/>
</dbReference>
<organism evidence="6 7">
    <name type="scientific">Methylobacterium symbioticum</name>
    <dbReference type="NCBI Taxonomy" id="2584084"/>
    <lineage>
        <taxon>Bacteria</taxon>
        <taxon>Pseudomonadati</taxon>
        <taxon>Pseudomonadota</taxon>
        <taxon>Alphaproteobacteria</taxon>
        <taxon>Hyphomicrobiales</taxon>
        <taxon>Methylobacteriaceae</taxon>
        <taxon>Methylobacterium</taxon>
    </lineage>
</organism>
<feature type="transmembrane region" description="Helical" evidence="5">
    <location>
        <begin position="92"/>
        <end position="111"/>
    </location>
</feature>
<keyword evidence="7" id="KW-1185">Reference proteome</keyword>
<dbReference type="InterPro" id="IPR001898">
    <property type="entry name" value="SLC13A/DASS"/>
</dbReference>
<evidence type="ECO:0000256" key="4">
    <source>
        <dbReference type="ARBA" id="ARBA00023136"/>
    </source>
</evidence>
<evidence type="ECO:0000313" key="7">
    <source>
        <dbReference type="Proteomes" id="UP000410984"/>
    </source>
</evidence>
<evidence type="ECO:0008006" key="8">
    <source>
        <dbReference type="Google" id="ProtNLM"/>
    </source>
</evidence>
<dbReference type="Pfam" id="PF00939">
    <property type="entry name" value="Na_sulph_symp"/>
    <property type="match status" value="1"/>
</dbReference>
<dbReference type="InterPro" id="IPR051679">
    <property type="entry name" value="DASS-Related_Transporters"/>
</dbReference>
<reference evidence="6 7" key="1">
    <citation type="submission" date="2019-06" db="EMBL/GenBank/DDBJ databases">
        <authorList>
            <person name="Rodrigo-Torres L."/>
            <person name="Arahal R. D."/>
            <person name="Lucena T."/>
        </authorList>
    </citation>
    <scope>NUCLEOTIDE SEQUENCE [LARGE SCALE GENOMIC DNA]</scope>
    <source>
        <strain evidence="6 7">SB0023/3</strain>
    </source>
</reference>
<gene>
    <name evidence="6" type="ORF">MET9862_04847</name>
</gene>
<feature type="transmembrane region" description="Helical" evidence="5">
    <location>
        <begin position="288"/>
        <end position="309"/>
    </location>
</feature>
<feature type="transmembrane region" description="Helical" evidence="5">
    <location>
        <begin position="50"/>
        <end position="72"/>
    </location>
</feature>
<feature type="transmembrane region" description="Helical" evidence="5">
    <location>
        <begin position="142"/>
        <end position="160"/>
    </location>
</feature>
<evidence type="ECO:0000256" key="3">
    <source>
        <dbReference type="ARBA" id="ARBA00022989"/>
    </source>
</evidence>
<keyword evidence="3 5" id="KW-1133">Transmembrane helix</keyword>
<dbReference type="OrthoDB" id="5460483at2"/>
<dbReference type="GO" id="GO:0022857">
    <property type="term" value="F:transmembrane transporter activity"/>
    <property type="evidence" value="ECO:0007669"/>
    <property type="project" value="InterPro"/>
</dbReference>
<dbReference type="PANTHER" id="PTHR43652:SF2">
    <property type="entry name" value="BASIC AMINO ACID ANTIPORTER YFCC-RELATED"/>
    <property type="match status" value="1"/>
</dbReference>
<feature type="transmembrane region" description="Helical" evidence="5">
    <location>
        <begin position="230"/>
        <end position="247"/>
    </location>
</feature>
<feature type="transmembrane region" description="Helical" evidence="5">
    <location>
        <begin position="329"/>
        <end position="354"/>
    </location>
</feature>
<evidence type="ECO:0000256" key="5">
    <source>
        <dbReference type="SAM" id="Phobius"/>
    </source>
</evidence>
<feature type="transmembrane region" description="Helical" evidence="5">
    <location>
        <begin position="6"/>
        <end position="38"/>
    </location>
</feature>
<keyword evidence="4 5" id="KW-0472">Membrane</keyword>
<proteinExistence type="predicted"/>
<dbReference type="PANTHER" id="PTHR43652">
    <property type="entry name" value="BASIC AMINO ACID ANTIPORTER YFCC-RELATED"/>
    <property type="match status" value="1"/>
</dbReference>
<evidence type="ECO:0000256" key="1">
    <source>
        <dbReference type="ARBA" id="ARBA00004141"/>
    </source>
</evidence>
<feature type="transmembrane region" description="Helical" evidence="5">
    <location>
        <begin position="118"/>
        <end position="136"/>
    </location>
</feature>
<comment type="subcellular location">
    <subcellularLocation>
        <location evidence="1">Membrane</location>
        <topology evidence="1">Multi-pass membrane protein</topology>
    </subcellularLocation>
</comment>